<keyword evidence="2" id="KW-0472">Membrane</keyword>
<reference evidence="4" key="1">
    <citation type="submission" date="2023-04" db="EMBL/GenBank/DDBJ databases">
        <title>Black Yeasts Isolated from many extreme environments.</title>
        <authorList>
            <person name="Coleine C."/>
            <person name="Stajich J.E."/>
            <person name="Selbmann L."/>
        </authorList>
    </citation>
    <scope>NUCLEOTIDE SEQUENCE</scope>
    <source>
        <strain evidence="4">CCFEE 5312</strain>
    </source>
</reference>
<dbReference type="EMBL" id="JAWDJX010000061">
    <property type="protein sequence ID" value="KAK3047470.1"/>
    <property type="molecule type" value="Genomic_DNA"/>
</dbReference>
<dbReference type="GO" id="GO:0043634">
    <property type="term" value="P:polyadenylation-dependent ncRNA catabolic process"/>
    <property type="evidence" value="ECO:0007669"/>
    <property type="project" value="TreeGrafter"/>
</dbReference>
<dbReference type="PANTHER" id="PTHR23092:SF15">
    <property type="entry name" value="INACTIVE NON-CANONICAL POLY(A) RNA POLYMERASE PROTEIN TRF4-2-RELATED"/>
    <property type="match status" value="1"/>
</dbReference>
<dbReference type="GO" id="GO:0005730">
    <property type="term" value="C:nucleolus"/>
    <property type="evidence" value="ECO:0007669"/>
    <property type="project" value="TreeGrafter"/>
</dbReference>
<comment type="caution">
    <text evidence="4">The sequence shown here is derived from an EMBL/GenBank/DDBJ whole genome shotgun (WGS) entry which is preliminary data.</text>
</comment>
<dbReference type="SUPFAM" id="SSF81631">
    <property type="entry name" value="PAP/OAS1 substrate-binding domain"/>
    <property type="match status" value="1"/>
</dbReference>
<dbReference type="InterPro" id="IPR043519">
    <property type="entry name" value="NT_sf"/>
</dbReference>
<keyword evidence="2" id="KW-1133">Transmembrane helix</keyword>
<feature type="region of interest" description="Disordered" evidence="1">
    <location>
        <begin position="40"/>
        <end position="83"/>
    </location>
</feature>
<feature type="transmembrane region" description="Helical" evidence="2">
    <location>
        <begin position="6"/>
        <end position="26"/>
    </location>
</feature>
<dbReference type="GO" id="GO:1990817">
    <property type="term" value="F:poly(A) RNA polymerase activity"/>
    <property type="evidence" value="ECO:0007669"/>
    <property type="project" value="InterPro"/>
</dbReference>
<protein>
    <recommendedName>
        <fullName evidence="3">Poly(A) RNA polymerase mitochondrial-like central palm domain-containing protein</fullName>
    </recommendedName>
</protein>
<organism evidence="4 5">
    <name type="scientific">Extremus antarcticus</name>
    <dbReference type="NCBI Taxonomy" id="702011"/>
    <lineage>
        <taxon>Eukaryota</taxon>
        <taxon>Fungi</taxon>
        <taxon>Dikarya</taxon>
        <taxon>Ascomycota</taxon>
        <taxon>Pezizomycotina</taxon>
        <taxon>Dothideomycetes</taxon>
        <taxon>Dothideomycetidae</taxon>
        <taxon>Mycosphaerellales</taxon>
        <taxon>Extremaceae</taxon>
        <taxon>Extremus</taxon>
    </lineage>
</organism>
<dbReference type="Gene3D" id="3.30.460.10">
    <property type="entry name" value="Beta Polymerase, domain 2"/>
    <property type="match status" value="1"/>
</dbReference>
<evidence type="ECO:0000256" key="2">
    <source>
        <dbReference type="SAM" id="Phobius"/>
    </source>
</evidence>
<feature type="domain" description="Poly(A) RNA polymerase mitochondrial-like central palm" evidence="3">
    <location>
        <begin position="274"/>
        <end position="396"/>
    </location>
</feature>
<dbReference type="GO" id="GO:0010605">
    <property type="term" value="P:negative regulation of macromolecule metabolic process"/>
    <property type="evidence" value="ECO:0007669"/>
    <property type="project" value="UniProtKB-ARBA"/>
</dbReference>
<gene>
    <name evidence="4" type="ORF">LTR09_011099</name>
</gene>
<dbReference type="InterPro" id="IPR054708">
    <property type="entry name" value="MTPAP-like_central"/>
</dbReference>
<dbReference type="PANTHER" id="PTHR23092">
    <property type="entry name" value="POLY(A) RNA POLYMERASE"/>
    <property type="match status" value="1"/>
</dbReference>
<dbReference type="SUPFAM" id="SSF81301">
    <property type="entry name" value="Nucleotidyltransferase"/>
    <property type="match status" value="1"/>
</dbReference>
<sequence>MPRPPLNSSLFACCYICCSVALYTTFLGTSRALIRLVDSPEVDTQQRPSTQRTPATHSTTVRRQERRFKSDNTATHGLRLGSGNSFANYEALIGKYSNAEDTPRKNTRERGRGKTPRRAKAAGRNGPQSPDARNVHKPTHVHDNSYSLKLDRSGDETTQDLPEMVPDRHSRPQQSEVEDADLEKESGDLQFILRDFTGGGPANSLTWQSNMQHVAATAWRLTQTPKQDIDVESTRASLDYSARVIDTPRDPYRQHLPLPWIVDSPHATPHELLDLEIAKFARYIDLSPAEAAARQSVIDETLGFVHRMLEMSKLQIEVQGSEQTGLAMPTSDIDFRMSWKVIDEHSEGDPRALSSLLRVLQGVMVHNEAFQSVERRDAKYPIITARHKASGIDIQIVAAPSTTPQQSVTAQYLAELPHLRSLYALLKTAFGVRGLVDVYSGGTGAYGLFMMLVASLKRRGSSPPITAGDQLIRFLEFYTELDTSKHGVSVSPAKLFMKHDPFGSGIKNNTDAARKRGDGIRAGQWAMGQRRLYQPYLLCLQDPANPINDLGRKTNAIKHIQKTVAAMERTLKKDMQDVAAALDSGEAWSQSSILEPIVGRCHEVLFERRKQMEEYGAEVIQGKIAELPHFEVEAPRAAPTFM</sequence>
<name>A0AAJ0D6U6_9PEZI</name>
<proteinExistence type="predicted"/>
<dbReference type="Pfam" id="PF22600">
    <property type="entry name" value="MTPAP-like_central"/>
    <property type="match status" value="1"/>
</dbReference>
<keyword evidence="5" id="KW-1185">Reference proteome</keyword>
<feature type="region of interest" description="Disordered" evidence="1">
    <location>
        <begin position="97"/>
        <end position="184"/>
    </location>
</feature>
<evidence type="ECO:0000256" key="1">
    <source>
        <dbReference type="SAM" id="MobiDB-lite"/>
    </source>
</evidence>
<feature type="compositionally biased region" description="Basic and acidic residues" evidence="1">
    <location>
        <begin position="101"/>
        <end position="112"/>
    </location>
</feature>
<dbReference type="InterPro" id="IPR045862">
    <property type="entry name" value="Trf4-like"/>
</dbReference>
<dbReference type="GO" id="GO:0031499">
    <property type="term" value="C:TRAMP complex"/>
    <property type="evidence" value="ECO:0007669"/>
    <property type="project" value="TreeGrafter"/>
</dbReference>
<evidence type="ECO:0000313" key="5">
    <source>
        <dbReference type="Proteomes" id="UP001271007"/>
    </source>
</evidence>
<dbReference type="GO" id="GO:0031123">
    <property type="term" value="P:RNA 3'-end processing"/>
    <property type="evidence" value="ECO:0007669"/>
    <property type="project" value="TreeGrafter"/>
</dbReference>
<accession>A0AAJ0D6U6</accession>
<feature type="compositionally biased region" description="Polar residues" evidence="1">
    <location>
        <begin position="42"/>
        <end position="61"/>
    </location>
</feature>
<dbReference type="GO" id="GO:0003729">
    <property type="term" value="F:mRNA binding"/>
    <property type="evidence" value="ECO:0007669"/>
    <property type="project" value="TreeGrafter"/>
</dbReference>
<evidence type="ECO:0000313" key="4">
    <source>
        <dbReference type="EMBL" id="KAK3047470.1"/>
    </source>
</evidence>
<dbReference type="AlphaFoldDB" id="A0AAJ0D6U6"/>
<dbReference type="Gene3D" id="1.10.1410.10">
    <property type="match status" value="1"/>
</dbReference>
<dbReference type="Proteomes" id="UP001271007">
    <property type="component" value="Unassembled WGS sequence"/>
</dbReference>
<evidence type="ECO:0000259" key="3">
    <source>
        <dbReference type="Pfam" id="PF22600"/>
    </source>
</evidence>
<keyword evidence="2" id="KW-0812">Transmembrane</keyword>